<gene>
    <name evidence="2" type="ORF">SCHPADRAFT_856598</name>
</gene>
<feature type="region of interest" description="Disordered" evidence="1">
    <location>
        <begin position="282"/>
        <end position="364"/>
    </location>
</feature>
<sequence length="538" mass="58366">MAPSSTLQARIKQFESMNSSHSSVELVQYPPARSFHPVAPVLTGASSVSSSSSPDLLGEPVSPTAASYTIIKPTIQVPYVARKPRTKSPSPSPPNLGLKTSLIDLKDWVVEDNPNGKIHGYSNGYSHPNSRAAAAPPLPPRKVSQTSSNSDSSSRSPAPRPPKQRSSNSLTVEHTYPPLSRTTSLSNMRQNQGHVHASSTSSFHSVSLSSDGGENPPTPLKQQFTTDSNSTGDSSFEGRRGDLDTSSLDDALSFETMSSASISSPSLSSTQEWDFMASTIKQEPPRLPARKPTAPINLPNLSSSRNPSLNSLPTNAPTARRVPPPVPGRQRLVPPSASQASSLKSASTSASDRSSISSASTATSISTHMQLLRPTPIPPIARKRYDALFFANVNAQRRSQLFTLQSGTTSNQLAPTSASSTTRKGWRGLSVDLIMHPEDQQETPAQLTDPGPRKLDREVVRVIWSRSKLKAESLRNIWLECASVDQDALDQDSFARGMWRIDEELRRSRSISKYNMHVPPSRSRQPVRKNIAIHSLLH</sequence>
<proteinExistence type="predicted"/>
<dbReference type="Proteomes" id="UP000053477">
    <property type="component" value="Unassembled WGS sequence"/>
</dbReference>
<organism evidence="2 3">
    <name type="scientific">Schizopora paradoxa</name>
    <dbReference type="NCBI Taxonomy" id="27342"/>
    <lineage>
        <taxon>Eukaryota</taxon>
        <taxon>Fungi</taxon>
        <taxon>Dikarya</taxon>
        <taxon>Basidiomycota</taxon>
        <taxon>Agaricomycotina</taxon>
        <taxon>Agaricomycetes</taxon>
        <taxon>Hymenochaetales</taxon>
        <taxon>Schizoporaceae</taxon>
        <taxon>Schizopora</taxon>
    </lineage>
</organism>
<protein>
    <recommendedName>
        <fullName evidence="4">EH domain-containing protein</fullName>
    </recommendedName>
</protein>
<keyword evidence="3" id="KW-1185">Reference proteome</keyword>
<accession>A0A0H2RFT8</accession>
<dbReference type="STRING" id="27342.A0A0H2RFT8"/>
<feature type="compositionally biased region" description="Low complexity" evidence="1">
    <location>
        <begin position="328"/>
        <end position="364"/>
    </location>
</feature>
<dbReference type="Gene3D" id="1.10.238.10">
    <property type="entry name" value="EF-hand"/>
    <property type="match status" value="1"/>
</dbReference>
<dbReference type="InParanoid" id="A0A0H2RFT8"/>
<feature type="compositionally biased region" description="Polar residues" evidence="1">
    <location>
        <begin position="220"/>
        <end position="234"/>
    </location>
</feature>
<name>A0A0H2RFT8_9AGAM</name>
<evidence type="ECO:0000313" key="2">
    <source>
        <dbReference type="EMBL" id="KLO10402.1"/>
    </source>
</evidence>
<feature type="compositionally biased region" description="Low complexity" evidence="1">
    <location>
        <begin position="198"/>
        <end position="210"/>
    </location>
</feature>
<evidence type="ECO:0008006" key="4">
    <source>
        <dbReference type="Google" id="ProtNLM"/>
    </source>
</evidence>
<dbReference type="EMBL" id="KQ086027">
    <property type="protein sequence ID" value="KLO10402.1"/>
    <property type="molecule type" value="Genomic_DNA"/>
</dbReference>
<evidence type="ECO:0000256" key="1">
    <source>
        <dbReference type="SAM" id="MobiDB-lite"/>
    </source>
</evidence>
<feature type="compositionally biased region" description="Low complexity" evidence="1">
    <location>
        <begin position="144"/>
        <end position="157"/>
    </location>
</feature>
<feature type="region of interest" description="Disordered" evidence="1">
    <location>
        <begin position="119"/>
        <end position="246"/>
    </location>
</feature>
<feature type="compositionally biased region" description="Polar residues" evidence="1">
    <location>
        <begin position="180"/>
        <end position="193"/>
    </location>
</feature>
<dbReference type="AlphaFoldDB" id="A0A0H2RFT8"/>
<reference evidence="2 3" key="1">
    <citation type="submission" date="2015-04" db="EMBL/GenBank/DDBJ databases">
        <title>Complete genome sequence of Schizopora paradoxa KUC8140, a cosmopolitan wood degrader in East Asia.</title>
        <authorList>
            <consortium name="DOE Joint Genome Institute"/>
            <person name="Min B."/>
            <person name="Park H."/>
            <person name="Jang Y."/>
            <person name="Kim J.-J."/>
            <person name="Kim K.H."/>
            <person name="Pangilinan J."/>
            <person name="Lipzen A."/>
            <person name="Riley R."/>
            <person name="Grigoriev I.V."/>
            <person name="Spatafora J.W."/>
            <person name="Choi I.-G."/>
        </authorList>
    </citation>
    <scope>NUCLEOTIDE SEQUENCE [LARGE SCALE GENOMIC DNA]</scope>
    <source>
        <strain evidence="2 3">KUC8140</strain>
    </source>
</reference>
<feature type="compositionally biased region" description="Low complexity" evidence="1">
    <location>
        <begin position="295"/>
        <end position="321"/>
    </location>
</feature>
<dbReference type="OrthoDB" id="10045710at2759"/>
<evidence type="ECO:0000313" key="3">
    <source>
        <dbReference type="Proteomes" id="UP000053477"/>
    </source>
</evidence>